<keyword evidence="5 6" id="KW-0472">Membrane</keyword>
<feature type="non-terminal residue" evidence="8">
    <location>
        <position position="305"/>
    </location>
</feature>
<dbReference type="PRINTS" id="PR01437">
    <property type="entry name" value="NUOXDRDTASE4"/>
</dbReference>
<keyword evidence="4 6" id="KW-1133">Transmembrane helix</keyword>
<keyword evidence="3 6" id="KW-0812">Transmembrane</keyword>
<feature type="transmembrane region" description="Helical" evidence="6">
    <location>
        <begin position="118"/>
        <end position="136"/>
    </location>
</feature>
<protein>
    <recommendedName>
        <fullName evidence="7">NADH:quinone oxidoreductase/Mrp antiporter transmembrane domain-containing protein</fullName>
    </recommendedName>
</protein>
<proteinExistence type="inferred from homology"/>
<feature type="transmembrane region" description="Helical" evidence="6">
    <location>
        <begin position="35"/>
        <end position="55"/>
    </location>
</feature>
<feature type="transmembrane region" description="Helical" evidence="6">
    <location>
        <begin position="142"/>
        <end position="159"/>
    </location>
</feature>
<dbReference type="InterPro" id="IPR010227">
    <property type="entry name" value="NADH_Q_OxRdtase_chainM/4"/>
</dbReference>
<dbReference type="PANTHER" id="PTHR43507">
    <property type="entry name" value="NADH-UBIQUINONE OXIDOREDUCTASE CHAIN 4"/>
    <property type="match status" value="1"/>
</dbReference>
<evidence type="ECO:0000313" key="8">
    <source>
        <dbReference type="EMBL" id="SVC10620.1"/>
    </source>
</evidence>
<dbReference type="GO" id="GO:0042773">
    <property type="term" value="P:ATP synthesis coupled electron transport"/>
    <property type="evidence" value="ECO:0007669"/>
    <property type="project" value="InterPro"/>
</dbReference>
<dbReference type="NCBIfam" id="TIGR01972">
    <property type="entry name" value="NDH_I_M"/>
    <property type="match status" value="1"/>
</dbReference>
<feature type="transmembrane region" description="Helical" evidence="6">
    <location>
        <begin position="87"/>
        <end position="106"/>
    </location>
</feature>
<dbReference type="InterPro" id="IPR003918">
    <property type="entry name" value="NADH_UbQ_OxRdtase"/>
</dbReference>
<feature type="domain" description="NADH:quinone oxidoreductase/Mrp antiporter transmembrane" evidence="7">
    <location>
        <begin position="135"/>
        <end position="305"/>
    </location>
</feature>
<dbReference type="GO" id="GO:0048039">
    <property type="term" value="F:ubiquinone binding"/>
    <property type="evidence" value="ECO:0007669"/>
    <property type="project" value="TreeGrafter"/>
</dbReference>
<evidence type="ECO:0000256" key="1">
    <source>
        <dbReference type="ARBA" id="ARBA00004141"/>
    </source>
</evidence>
<feature type="transmembrane region" description="Helical" evidence="6">
    <location>
        <begin position="248"/>
        <end position="266"/>
    </location>
</feature>
<dbReference type="PANTHER" id="PTHR43507:SF1">
    <property type="entry name" value="NADH-UBIQUINONE OXIDOREDUCTASE CHAIN 4"/>
    <property type="match status" value="1"/>
</dbReference>
<dbReference type="AlphaFoldDB" id="A0A382JEP2"/>
<dbReference type="GO" id="GO:0015990">
    <property type="term" value="P:electron transport coupled proton transport"/>
    <property type="evidence" value="ECO:0007669"/>
    <property type="project" value="TreeGrafter"/>
</dbReference>
<sequence>MGEIINNIDYPILSITTFVPVVGAILILFIRNNRLVKWVALSTTILTFIVSLPIYKHFDKSTYEMQFVEIHPWVPAWNIDYKVGVDGISVLFIILVAILSILCVTVSWKAIEHKTKEFFVSLLIMETAMIGVFISLNIFLFYLFWELTLIPMFLLIGIWGGANRIYATVKFVLFTLAGSVFMLVGIIVLYYAGGKTFDIIALSSKSYSSGLQLWLFLAFFAAFAVKMPMFPIHTWLPDAHTEAPTAGSVILAGILLKMGAYGFLRFSIPMFPFAAKVLFLPMLALSVTAVIYGAYVTLTQKDMKR</sequence>
<evidence type="ECO:0000256" key="5">
    <source>
        <dbReference type="ARBA" id="ARBA00023136"/>
    </source>
</evidence>
<feature type="transmembrane region" description="Helical" evidence="6">
    <location>
        <begin position="213"/>
        <end position="236"/>
    </location>
</feature>
<gene>
    <name evidence="8" type="ORF">METZ01_LOCUS263474</name>
</gene>
<evidence type="ECO:0000259" key="7">
    <source>
        <dbReference type="Pfam" id="PF00361"/>
    </source>
</evidence>
<evidence type="ECO:0000256" key="6">
    <source>
        <dbReference type="SAM" id="Phobius"/>
    </source>
</evidence>
<feature type="transmembrane region" description="Helical" evidence="6">
    <location>
        <begin position="278"/>
        <end position="298"/>
    </location>
</feature>
<comment type="similarity">
    <text evidence="2">Belongs to the complex I subunit 4 family.</text>
</comment>
<feature type="transmembrane region" description="Helical" evidence="6">
    <location>
        <begin position="171"/>
        <end position="193"/>
    </location>
</feature>
<evidence type="ECO:0000256" key="3">
    <source>
        <dbReference type="ARBA" id="ARBA00022692"/>
    </source>
</evidence>
<reference evidence="8" key="1">
    <citation type="submission" date="2018-05" db="EMBL/GenBank/DDBJ databases">
        <authorList>
            <person name="Lanie J.A."/>
            <person name="Ng W.-L."/>
            <person name="Kazmierczak K.M."/>
            <person name="Andrzejewski T.M."/>
            <person name="Davidsen T.M."/>
            <person name="Wayne K.J."/>
            <person name="Tettelin H."/>
            <person name="Glass J.I."/>
            <person name="Rusch D."/>
            <person name="Podicherti R."/>
            <person name="Tsui H.-C.T."/>
            <person name="Winkler M.E."/>
        </authorList>
    </citation>
    <scope>NUCLEOTIDE SEQUENCE</scope>
</reference>
<dbReference type="GO" id="GO:0003954">
    <property type="term" value="F:NADH dehydrogenase activity"/>
    <property type="evidence" value="ECO:0007669"/>
    <property type="project" value="TreeGrafter"/>
</dbReference>
<organism evidence="8">
    <name type="scientific">marine metagenome</name>
    <dbReference type="NCBI Taxonomy" id="408172"/>
    <lineage>
        <taxon>unclassified sequences</taxon>
        <taxon>metagenomes</taxon>
        <taxon>ecological metagenomes</taxon>
    </lineage>
</organism>
<feature type="transmembrane region" description="Helical" evidence="6">
    <location>
        <begin position="12"/>
        <end position="30"/>
    </location>
</feature>
<dbReference type="InterPro" id="IPR001750">
    <property type="entry name" value="ND/Mrp_TM"/>
</dbReference>
<dbReference type="Pfam" id="PF00361">
    <property type="entry name" value="Proton_antipo_M"/>
    <property type="match status" value="1"/>
</dbReference>
<name>A0A382JEP2_9ZZZZ</name>
<evidence type="ECO:0000256" key="2">
    <source>
        <dbReference type="ARBA" id="ARBA00009025"/>
    </source>
</evidence>
<dbReference type="EMBL" id="UINC01073895">
    <property type="protein sequence ID" value="SVC10620.1"/>
    <property type="molecule type" value="Genomic_DNA"/>
</dbReference>
<dbReference type="GO" id="GO:0016020">
    <property type="term" value="C:membrane"/>
    <property type="evidence" value="ECO:0007669"/>
    <property type="project" value="UniProtKB-SubCell"/>
</dbReference>
<comment type="subcellular location">
    <subcellularLocation>
        <location evidence="1">Membrane</location>
        <topology evidence="1">Multi-pass membrane protein</topology>
    </subcellularLocation>
</comment>
<evidence type="ECO:0000256" key="4">
    <source>
        <dbReference type="ARBA" id="ARBA00022989"/>
    </source>
</evidence>
<accession>A0A382JEP2</accession>
<dbReference type="GO" id="GO:0008137">
    <property type="term" value="F:NADH dehydrogenase (ubiquinone) activity"/>
    <property type="evidence" value="ECO:0007669"/>
    <property type="project" value="InterPro"/>
</dbReference>